<name>A0ACA9MXA2_9GLOM</name>
<evidence type="ECO:0000313" key="2">
    <source>
        <dbReference type="Proteomes" id="UP000789525"/>
    </source>
</evidence>
<gene>
    <name evidence="1" type="ORF">ACOLOM_LOCUS7266</name>
</gene>
<protein>
    <submittedName>
        <fullName evidence="1">2148_t:CDS:1</fullName>
    </submittedName>
</protein>
<accession>A0ACA9MXA2</accession>
<organism evidence="1 2">
    <name type="scientific">Acaulospora colombiana</name>
    <dbReference type="NCBI Taxonomy" id="27376"/>
    <lineage>
        <taxon>Eukaryota</taxon>
        <taxon>Fungi</taxon>
        <taxon>Fungi incertae sedis</taxon>
        <taxon>Mucoromycota</taxon>
        <taxon>Glomeromycotina</taxon>
        <taxon>Glomeromycetes</taxon>
        <taxon>Diversisporales</taxon>
        <taxon>Acaulosporaceae</taxon>
        <taxon>Acaulospora</taxon>
    </lineage>
</organism>
<sequence length="468" mass="53167">MKVYYPSGPLIDYVPQILCEPGTYKTTKEDLRRGLSVRDINTLTRILKNCYVTINSRANGKKRKIRILSISSESSNNLYIGNNQFTVSQHYKDKLGTPLQYPMLPCVVANNLWTDNAYYYPMEMCEIISGQKYPTNNLSCQQRTDYREDEVLRSIGMELDDKFIELTSRVLKAPQLVAQEGDRITPEAGCWEIKKFSKASILANWSVVSFENPRYLREAEIINALKLLIREMLAKGINVQGHPPIHFANPQGNSLMIGVKNIIGSTSKSPPFVICIIHTARNELYRDIKKCCATELGIISQCIVGSNMRHGRRWEIICSNLALKINGKLGGTNSALAPPEMRFFEKDSKDKFMFFVCASINPEATRYAARYRTIFSPNNEIIDQISPMVIDLIKLYKENNNDFPDQIVFYRDGMAGGQIESIIRTEILPTEDELKKLYGSRRPPKFTFVCSVNYKDSDPRGGNCKPGT</sequence>
<feature type="non-terminal residue" evidence="1">
    <location>
        <position position="468"/>
    </location>
</feature>
<reference evidence="1" key="1">
    <citation type="submission" date="2021-06" db="EMBL/GenBank/DDBJ databases">
        <authorList>
            <person name="Kallberg Y."/>
            <person name="Tangrot J."/>
            <person name="Rosling A."/>
        </authorList>
    </citation>
    <scope>NUCLEOTIDE SEQUENCE</scope>
    <source>
        <strain evidence="1">CL356</strain>
    </source>
</reference>
<dbReference type="EMBL" id="CAJVPT010016397">
    <property type="protein sequence ID" value="CAG8618929.1"/>
    <property type="molecule type" value="Genomic_DNA"/>
</dbReference>
<comment type="caution">
    <text evidence="1">The sequence shown here is derived from an EMBL/GenBank/DDBJ whole genome shotgun (WGS) entry which is preliminary data.</text>
</comment>
<proteinExistence type="predicted"/>
<keyword evidence="2" id="KW-1185">Reference proteome</keyword>
<evidence type="ECO:0000313" key="1">
    <source>
        <dbReference type="EMBL" id="CAG8618929.1"/>
    </source>
</evidence>
<dbReference type="Proteomes" id="UP000789525">
    <property type="component" value="Unassembled WGS sequence"/>
</dbReference>